<dbReference type="InterPro" id="IPR003342">
    <property type="entry name" value="ArnT-like_N"/>
</dbReference>
<evidence type="ECO:0000256" key="1">
    <source>
        <dbReference type="ARBA" id="ARBA00004477"/>
    </source>
</evidence>
<feature type="transmembrane region" description="Helical" evidence="14">
    <location>
        <begin position="188"/>
        <end position="210"/>
    </location>
</feature>
<feature type="transmembrane region" description="Helical" evidence="14">
    <location>
        <begin position="735"/>
        <end position="756"/>
    </location>
</feature>
<dbReference type="Pfam" id="PF02366">
    <property type="entry name" value="PMT"/>
    <property type="match status" value="1"/>
</dbReference>
<sequence length="781" mass="86816">MSLFEHDPPQQDGKLRRRRGQPAAPSRSGSLFADDDDDDGDDGDSGGPTGDRQPAPKHLAAAACGSARSAVRPGTPQTGAAGCQWQAVLAPAALTLLSAATRFYKIGRANRVIWDEAHFGKFGAHYVNHTFYHDVHPPLAKMLVGLSEALTGFDGTFTFTSGHKYPDSVNYTFMRAFNASFGVPLAPLAYFTLLNLGCTPSTALLGGLLVCLDNALCTISRFILLDAMLLCFTAASVLALSGLYKHRRQPFSRSWWKWMFATGASLGLVASAKWVGLLAVALVGLYTIHELYDMLGRRDLRVGSYAMHWAARLAALVVLPLAIYALCFKIHFALLYRSGPGDAEMDSLFQAHLEGTNLLSQPLDVAYGSVVTFKSAAQGVGLLHSHKDVYPEGSQQQQITGYTHKDQNNYWIVDKVHGEAYGDTAATAEFVRHNDVVRLVHASTSRNLHSHTVEAHVSKRDWEVSGYGINSTYADPNDHWRVEVVEELSRGNPERRVRTLATQFRLRHVQQGCVLRATGKSLPLWAWQQAEIVCDRRGRLDKNTIWNIESHINSRLPPADPKDLKSPFLRNFIRLNKAMARTNNALVPDKDKHDLLTSEPYEWPIMRLGLRLCGWEDKEFKFWLVGNPAVWWTSTLAVALGVVQLLYYLVRRQRGLRDFARPQLWESHLYVSGILLGGWALHYLPFFLMGRVTYLHHYFPALYFAAMYLAYAVEWNCQRAAGAAGAPVASPRTKAALAVLGLAVVANFAYFAPFTFGFDYPATELAGRKWISTWNIYGAPS</sequence>
<feature type="region of interest" description="Disordered" evidence="15">
    <location>
        <begin position="1"/>
        <end position="56"/>
    </location>
</feature>
<keyword evidence="8" id="KW-0677">Repeat</keyword>
<keyword evidence="7 14" id="KW-0812">Transmembrane</keyword>
<evidence type="ECO:0000256" key="5">
    <source>
        <dbReference type="ARBA" id="ARBA00022676"/>
    </source>
</evidence>
<evidence type="ECO:0000259" key="16">
    <source>
        <dbReference type="PROSITE" id="PS50919"/>
    </source>
</evidence>
<comment type="pathway">
    <text evidence="2 14">Protein modification; protein glycosylation.</text>
</comment>
<dbReference type="OrthoDB" id="292747at2759"/>
<dbReference type="Pfam" id="PF02815">
    <property type="entry name" value="MIR"/>
    <property type="match status" value="1"/>
</dbReference>
<evidence type="ECO:0000256" key="11">
    <source>
        <dbReference type="ARBA" id="ARBA00023136"/>
    </source>
</evidence>
<comment type="catalytic activity">
    <reaction evidence="13 14">
        <text>a di-trans,poly-cis-dolichyl beta-D-mannosyl phosphate + L-seryl-[protein] = 3-O-(alpha-D-mannosyl)-L-seryl-[protein] + a di-trans,poly-cis-dolichyl phosphate + H(+)</text>
        <dbReference type="Rhea" id="RHEA:17377"/>
        <dbReference type="Rhea" id="RHEA-COMP:9863"/>
        <dbReference type="Rhea" id="RHEA-COMP:13546"/>
        <dbReference type="Rhea" id="RHEA-COMP:19498"/>
        <dbReference type="Rhea" id="RHEA-COMP:19501"/>
        <dbReference type="ChEBI" id="CHEBI:15378"/>
        <dbReference type="ChEBI" id="CHEBI:29999"/>
        <dbReference type="ChEBI" id="CHEBI:57683"/>
        <dbReference type="ChEBI" id="CHEBI:58211"/>
        <dbReference type="ChEBI" id="CHEBI:137321"/>
        <dbReference type="EC" id="2.4.1.109"/>
    </reaction>
</comment>
<feature type="transmembrane region" description="Helical" evidence="14">
    <location>
        <begin position="222"/>
        <end position="244"/>
    </location>
</feature>
<comment type="catalytic activity">
    <reaction evidence="12 14">
        <text>a di-trans,poly-cis-dolichyl beta-D-mannosyl phosphate + L-threonyl-[protein] = 3-O-(alpha-D-mannosyl)-L-threonyl-[protein] + a di-trans,poly-cis-dolichyl phosphate + H(+)</text>
        <dbReference type="Rhea" id="RHEA:53396"/>
        <dbReference type="Rhea" id="RHEA-COMP:11060"/>
        <dbReference type="Rhea" id="RHEA-COMP:13547"/>
        <dbReference type="Rhea" id="RHEA-COMP:19498"/>
        <dbReference type="Rhea" id="RHEA-COMP:19501"/>
        <dbReference type="ChEBI" id="CHEBI:15378"/>
        <dbReference type="ChEBI" id="CHEBI:30013"/>
        <dbReference type="ChEBI" id="CHEBI:57683"/>
        <dbReference type="ChEBI" id="CHEBI:58211"/>
        <dbReference type="ChEBI" id="CHEBI:137323"/>
        <dbReference type="EC" id="2.4.1.109"/>
    </reaction>
</comment>
<feature type="transmembrane region" description="Helical" evidence="14">
    <location>
        <begin position="264"/>
        <end position="288"/>
    </location>
</feature>
<keyword evidence="18" id="KW-1185">Reference proteome</keyword>
<evidence type="ECO:0000256" key="9">
    <source>
        <dbReference type="ARBA" id="ARBA00022824"/>
    </source>
</evidence>
<comment type="function">
    <text evidence="14">Transfers mannose from Dol-P-mannose to Ser or Thr residues on proteins.</text>
</comment>
<dbReference type="SUPFAM" id="SSF82109">
    <property type="entry name" value="MIR domain"/>
    <property type="match status" value="1"/>
</dbReference>
<dbReference type="AlphaFoldDB" id="A0A9W7Y7R0"/>
<evidence type="ECO:0000256" key="6">
    <source>
        <dbReference type="ARBA" id="ARBA00022679"/>
    </source>
</evidence>
<gene>
    <name evidence="17" type="primary">PMT2_2</name>
    <name evidence="17" type="ORF">LPJ61_002764</name>
</gene>
<dbReference type="Gene3D" id="2.80.10.50">
    <property type="match status" value="1"/>
</dbReference>
<feature type="domain" description="MIR" evidence="16">
    <location>
        <begin position="362"/>
        <end position="416"/>
    </location>
</feature>
<reference evidence="17" key="1">
    <citation type="submission" date="2022-07" db="EMBL/GenBank/DDBJ databases">
        <title>Phylogenomic reconstructions and comparative analyses of Kickxellomycotina fungi.</title>
        <authorList>
            <person name="Reynolds N.K."/>
            <person name="Stajich J.E."/>
            <person name="Barry K."/>
            <person name="Grigoriev I.V."/>
            <person name="Crous P."/>
            <person name="Smith M.E."/>
        </authorList>
    </citation>
    <scope>NUCLEOTIDE SEQUENCE</scope>
    <source>
        <strain evidence="17">BCRC 34381</strain>
    </source>
</reference>
<feature type="domain" description="MIR" evidence="16">
    <location>
        <begin position="428"/>
        <end position="485"/>
    </location>
</feature>
<dbReference type="SMART" id="SM00472">
    <property type="entry name" value="MIR"/>
    <property type="match status" value="3"/>
</dbReference>
<evidence type="ECO:0000256" key="12">
    <source>
        <dbReference type="ARBA" id="ARBA00045085"/>
    </source>
</evidence>
<evidence type="ECO:0000256" key="15">
    <source>
        <dbReference type="SAM" id="MobiDB-lite"/>
    </source>
</evidence>
<feature type="compositionally biased region" description="Acidic residues" evidence="15">
    <location>
        <begin position="33"/>
        <end position="44"/>
    </location>
</feature>
<dbReference type="InterPro" id="IPR032421">
    <property type="entry name" value="PMT_4TMC"/>
</dbReference>
<dbReference type="InterPro" id="IPR016093">
    <property type="entry name" value="MIR_motif"/>
</dbReference>
<dbReference type="EMBL" id="JANBOI010000384">
    <property type="protein sequence ID" value="KAJ1730956.1"/>
    <property type="molecule type" value="Genomic_DNA"/>
</dbReference>
<protein>
    <recommendedName>
        <fullName evidence="4 14">Dolichyl-phosphate-mannose--protein mannosyltransferase</fullName>
        <ecNumber evidence="4 14">2.4.1.109</ecNumber>
    </recommendedName>
</protein>
<dbReference type="InterPro" id="IPR027005">
    <property type="entry name" value="PMT-like"/>
</dbReference>
<feature type="transmembrane region" description="Helical" evidence="14">
    <location>
        <begin position="695"/>
        <end position="714"/>
    </location>
</feature>
<evidence type="ECO:0000256" key="8">
    <source>
        <dbReference type="ARBA" id="ARBA00022737"/>
    </source>
</evidence>
<feature type="transmembrane region" description="Helical" evidence="14">
    <location>
        <begin position="629"/>
        <end position="649"/>
    </location>
</feature>
<accession>A0A9W7Y7R0</accession>
<evidence type="ECO:0000256" key="10">
    <source>
        <dbReference type="ARBA" id="ARBA00022989"/>
    </source>
</evidence>
<dbReference type="EC" id="2.4.1.109" evidence="4 14"/>
<dbReference type="PANTHER" id="PTHR10050">
    <property type="entry name" value="DOLICHYL-PHOSPHATE-MANNOSE--PROTEIN MANNOSYLTRANSFERASE"/>
    <property type="match status" value="1"/>
</dbReference>
<comment type="similarity">
    <text evidence="3 14">Belongs to the glycosyltransferase 39 family.</text>
</comment>
<keyword evidence="5 14" id="KW-0328">Glycosyltransferase</keyword>
<evidence type="ECO:0000256" key="13">
    <source>
        <dbReference type="ARBA" id="ARBA00045102"/>
    </source>
</evidence>
<evidence type="ECO:0000256" key="4">
    <source>
        <dbReference type="ARBA" id="ARBA00012839"/>
    </source>
</evidence>
<keyword evidence="11 14" id="KW-0472">Membrane</keyword>
<evidence type="ECO:0000256" key="7">
    <source>
        <dbReference type="ARBA" id="ARBA00022692"/>
    </source>
</evidence>
<dbReference type="PROSITE" id="PS50919">
    <property type="entry name" value="MIR"/>
    <property type="match status" value="3"/>
</dbReference>
<dbReference type="Pfam" id="PF16192">
    <property type="entry name" value="PMT_4TMC"/>
    <property type="match status" value="1"/>
</dbReference>
<keyword evidence="6 14" id="KW-0808">Transferase</keyword>
<name>A0A9W7Y7R0_9FUNG</name>
<evidence type="ECO:0000313" key="17">
    <source>
        <dbReference type="EMBL" id="KAJ1730956.1"/>
    </source>
</evidence>
<comment type="caution">
    <text evidence="17">The sequence shown here is derived from an EMBL/GenBank/DDBJ whole genome shotgun (WGS) entry which is preliminary data.</text>
</comment>
<keyword evidence="10 14" id="KW-1133">Transmembrane helix</keyword>
<comment type="subcellular location">
    <subcellularLocation>
        <location evidence="1 14">Endoplasmic reticulum membrane</location>
        <topology evidence="1 14">Multi-pass membrane protein</topology>
    </subcellularLocation>
</comment>
<evidence type="ECO:0000256" key="2">
    <source>
        <dbReference type="ARBA" id="ARBA00004922"/>
    </source>
</evidence>
<evidence type="ECO:0000256" key="3">
    <source>
        <dbReference type="ARBA" id="ARBA00007222"/>
    </source>
</evidence>
<organism evidence="17 18">
    <name type="scientific">Coemansia biformis</name>
    <dbReference type="NCBI Taxonomy" id="1286918"/>
    <lineage>
        <taxon>Eukaryota</taxon>
        <taxon>Fungi</taxon>
        <taxon>Fungi incertae sedis</taxon>
        <taxon>Zoopagomycota</taxon>
        <taxon>Kickxellomycotina</taxon>
        <taxon>Kickxellomycetes</taxon>
        <taxon>Kickxellales</taxon>
        <taxon>Kickxellaceae</taxon>
        <taxon>Coemansia</taxon>
    </lineage>
</organism>
<dbReference type="Proteomes" id="UP001143981">
    <property type="component" value="Unassembled WGS sequence"/>
</dbReference>
<feature type="transmembrane region" description="Helical" evidence="14">
    <location>
        <begin position="309"/>
        <end position="336"/>
    </location>
</feature>
<feature type="transmembrane region" description="Helical" evidence="14">
    <location>
        <begin position="669"/>
        <end position="689"/>
    </location>
</feature>
<proteinExistence type="inferred from homology"/>
<evidence type="ECO:0000313" key="18">
    <source>
        <dbReference type="Proteomes" id="UP001143981"/>
    </source>
</evidence>
<evidence type="ECO:0000256" key="14">
    <source>
        <dbReference type="RuleBase" id="RU367007"/>
    </source>
</evidence>
<dbReference type="PANTHER" id="PTHR10050:SF46">
    <property type="entry name" value="PROTEIN O-MANNOSYL-TRANSFERASE 2"/>
    <property type="match status" value="1"/>
</dbReference>
<dbReference type="GO" id="GO:0005789">
    <property type="term" value="C:endoplasmic reticulum membrane"/>
    <property type="evidence" value="ECO:0007669"/>
    <property type="project" value="UniProtKB-SubCell"/>
</dbReference>
<feature type="domain" description="MIR" evidence="16">
    <location>
        <begin position="494"/>
        <end position="551"/>
    </location>
</feature>
<dbReference type="FunFam" id="2.80.10.50:FF:000012">
    <property type="entry name" value="Protein O-mannosyl-transferase 1"/>
    <property type="match status" value="1"/>
</dbReference>
<dbReference type="GO" id="GO:0004169">
    <property type="term" value="F:dolichyl-phosphate-mannose-protein mannosyltransferase activity"/>
    <property type="evidence" value="ECO:0007669"/>
    <property type="project" value="UniProtKB-UniRule"/>
</dbReference>
<keyword evidence="9 14" id="KW-0256">Endoplasmic reticulum</keyword>
<dbReference type="InterPro" id="IPR036300">
    <property type="entry name" value="MIR_dom_sf"/>
</dbReference>